<evidence type="ECO:0000256" key="2">
    <source>
        <dbReference type="ARBA" id="ARBA00022475"/>
    </source>
</evidence>
<sequence length="602" mass="64668">MFRKFTIAKRIYALFAIMTLFLAGMAVGLYWVADHIAGAGIATAKESMLSAEKNRIQALTHALAVSLGDLSTGLDEEAQRSVIAKGVERVRFDADRSGYFYVYKGTVNAAHPVQKQLVGKDLGDTKDREGKYYVRELSRVASAGGGFVTFVFPKPGMGDQPKLGYAESIPGTPFWVGTGIYLDNIEAAEAQVANSMEQVRTREVMYTYAVVLGLLLFVGLPVAYLLARSIVLPLREATRTAQDIAAGDLDCHIAVEGEDEVSALQSALDVMVTTLRGNIARMSAQQDEARRLAESASEAARNADEQARAAMASKEGMLEAALHLQRMTEDLGVSARELASRSATLSEGSRSQTTRVAETATAMEQMNASVMDVARSAADAARETEASRERARQGAEAVTATMDAMGELRQLAESLHENMRRLGGQSEAIGTVMSVINDIADQTNLLALNAAIEAARAGDAGRGFAVVADEVRKLAEKTMNATREVGETIKGIQSLTEANARSMDDSLRAMELAERRSADSGEVLRGILDMAVHVTGQVQAIAAAAEQQSAASEQITRSLAQVDGIARDNGRLVTEEDKEIRDLGRMAEELRGLVTELQRKAG</sequence>
<proteinExistence type="inferred from homology"/>
<dbReference type="Gene3D" id="1.10.8.500">
    <property type="entry name" value="HAMP domain in histidine kinase"/>
    <property type="match status" value="1"/>
</dbReference>
<keyword evidence="3 10" id="KW-0812">Transmembrane</keyword>
<evidence type="ECO:0000259" key="12">
    <source>
        <dbReference type="PROSITE" id="PS50885"/>
    </source>
</evidence>
<evidence type="ECO:0000256" key="1">
    <source>
        <dbReference type="ARBA" id="ARBA00004651"/>
    </source>
</evidence>
<dbReference type="Pfam" id="PF00015">
    <property type="entry name" value="MCPsignal"/>
    <property type="match status" value="1"/>
</dbReference>
<dbReference type="InterPro" id="IPR004089">
    <property type="entry name" value="MCPsignal_dom"/>
</dbReference>
<dbReference type="PANTHER" id="PTHR32089">
    <property type="entry name" value="METHYL-ACCEPTING CHEMOTAXIS PROTEIN MCPB"/>
    <property type="match status" value="1"/>
</dbReference>
<dbReference type="Pfam" id="PF00672">
    <property type="entry name" value="HAMP"/>
    <property type="match status" value="1"/>
</dbReference>
<evidence type="ECO:0000313" key="14">
    <source>
        <dbReference type="Proteomes" id="UP001194469"/>
    </source>
</evidence>
<reference evidence="13 14" key="1">
    <citation type="submission" date="2019-08" db="EMBL/GenBank/DDBJ databases">
        <authorList>
            <person name="Luo N."/>
        </authorList>
    </citation>
    <scope>NUCLEOTIDE SEQUENCE [LARGE SCALE GENOMIC DNA]</scope>
    <source>
        <strain evidence="13 14">NCIMB 9442</strain>
    </source>
</reference>
<dbReference type="RefSeq" id="WP_196608955.1">
    <property type="nucleotide sequence ID" value="NZ_VRYY01000183.1"/>
</dbReference>
<dbReference type="PANTHER" id="PTHR32089:SF112">
    <property type="entry name" value="LYSOZYME-LIKE PROTEIN-RELATED"/>
    <property type="match status" value="1"/>
</dbReference>
<dbReference type="CDD" id="cd06225">
    <property type="entry name" value="HAMP"/>
    <property type="match status" value="1"/>
</dbReference>
<dbReference type="PROSITE" id="PS50885">
    <property type="entry name" value="HAMP"/>
    <property type="match status" value="1"/>
</dbReference>
<dbReference type="Gene3D" id="3.30.450.20">
    <property type="entry name" value="PAS domain"/>
    <property type="match status" value="1"/>
</dbReference>
<evidence type="ECO:0000256" key="5">
    <source>
        <dbReference type="ARBA" id="ARBA00023136"/>
    </source>
</evidence>
<evidence type="ECO:0000256" key="8">
    <source>
        <dbReference type="PROSITE-ProRule" id="PRU00284"/>
    </source>
</evidence>
<feature type="region of interest" description="Disordered" evidence="9">
    <location>
        <begin position="373"/>
        <end position="396"/>
    </location>
</feature>
<evidence type="ECO:0000256" key="4">
    <source>
        <dbReference type="ARBA" id="ARBA00022989"/>
    </source>
</evidence>
<keyword evidence="14" id="KW-1185">Reference proteome</keyword>
<keyword evidence="4 10" id="KW-1133">Transmembrane helix</keyword>
<evidence type="ECO:0000256" key="6">
    <source>
        <dbReference type="ARBA" id="ARBA00023224"/>
    </source>
</evidence>
<feature type="domain" description="Methyl-accepting transducer" evidence="11">
    <location>
        <begin position="327"/>
        <end position="563"/>
    </location>
</feature>
<dbReference type="EMBL" id="VRYY01000183">
    <property type="protein sequence ID" value="MBG3876883.1"/>
    <property type="molecule type" value="Genomic_DNA"/>
</dbReference>
<keyword evidence="2" id="KW-1003">Cell membrane</keyword>
<dbReference type="SUPFAM" id="SSF58104">
    <property type="entry name" value="Methyl-accepting chemotaxis protein (MCP) signaling domain"/>
    <property type="match status" value="1"/>
</dbReference>
<comment type="caution">
    <text evidence="13">The sequence shown here is derived from an EMBL/GenBank/DDBJ whole genome shotgun (WGS) entry which is preliminary data.</text>
</comment>
<evidence type="ECO:0000256" key="7">
    <source>
        <dbReference type="ARBA" id="ARBA00029447"/>
    </source>
</evidence>
<organism evidence="13 14">
    <name type="scientific">Nitratidesulfovibrio oxamicus</name>
    <dbReference type="NCBI Taxonomy" id="32016"/>
    <lineage>
        <taxon>Bacteria</taxon>
        <taxon>Pseudomonadati</taxon>
        <taxon>Thermodesulfobacteriota</taxon>
        <taxon>Desulfovibrionia</taxon>
        <taxon>Desulfovibrionales</taxon>
        <taxon>Desulfovibrionaceae</taxon>
        <taxon>Nitratidesulfovibrio</taxon>
    </lineage>
</organism>
<evidence type="ECO:0000256" key="3">
    <source>
        <dbReference type="ARBA" id="ARBA00022692"/>
    </source>
</evidence>
<keyword evidence="5 10" id="KW-0472">Membrane</keyword>
<protein>
    <submittedName>
        <fullName evidence="13">HAMP domain-containing protein</fullName>
    </submittedName>
</protein>
<dbReference type="SMART" id="SM00304">
    <property type="entry name" value="HAMP"/>
    <property type="match status" value="1"/>
</dbReference>
<dbReference type="Gene3D" id="1.10.287.950">
    <property type="entry name" value="Methyl-accepting chemotaxis protein"/>
    <property type="match status" value="1"/>
</dbReference>
<accession>A0ABS0J552</accession>
<evidence type="ECO:0000256" key="10">
    <source>
        <dbReference type="SAM" id="Phobius"/>
    </source>
</evidence>
<evidence type="ECO:0000256" key="9">
    <source>
        <dbReference type="SAM" id="MobiDB-lite"/>
    </source>
</evidence>
<evidence type="ECO:0000313" key="13">
    <source>
        <dbReference type="EMBL" id="MBG3876883.1"/>
    </source>
</evidence>
<comment type="subcellular location">
    <subcellularLocation>
        <location evidence="1">Cell membrane</location>
        <topology evidence="1">Multi-pass membrane protein</topology>
    </subcellularLocation>
</comment>
<dbReference type="InterPro" id="IPR003660">
    <property type="entry name" value="HAMP_dom"/>
</dbReference>
<gene>
    <name evidence="13" type="ORF">FVW20_07595</name>
</gene>
<dbReference type="SMART" id="SM00283">
    <property type="entry name" value="MA"/>
    <property type="match status" value="1"/>
</dbReference>
<feature type="transmembrane region" description="Helical" evidence="10">
    <location>
        <begin position="205"/>
        <end position="227"/>
    </location>
</feature>
<feature type="compositionally biased region" description="Basic and acidic residues" evidence="9">
    <location>
        <begin position="380"/>
        <end position="393"/>
    </location>
</feature>
<feature type="transmembrane region" description="Helical" evidence="10">
    <location>
        <begin position="12"/>
        <end position="33"/>
    </location>
</feature>
<comment type="similarity">
    <text evidence="7">Belongs to the methyl-accepting chemotaxis (MCP) protein family.</text>
</comment>
<keyword evidence="6 8" id="KW-0807">Transducer</keyword>
<dbReference type="PROSITE" id="PS50111">
    <property type="entry name" value="CHEMOTAXIS_TRANSDUC_2"/>
    <property type="match status" value="1"/>
</dbReference>
<feature type="domain" description="HAMP" evidence="12">
    <location>
        <begin position="228"/>
        <end position="280"/>
    </location>
</feature>
<dbReference type="InterPro" id="IPR033480">
    <property type="entry name" value="sCache_2"/>
</dbReference>
<evidence type="ECO:0000259" key="11">
    <source>
        <dbReference type="PROSITE" id="PS50111"/>
    </source>
</evidence>
<name>A0ABS0J552_9BACT</name>
<dbReference type="Proteomes" id="UP001194469">
    <property type="component" value="Unassembled WGS sequence"/>
</dbReference>
<dbReference type="SMART" id="SM01049">
    <property type="entry name" value="Cache_2"/>
    <property type="match status" value="1"/>
</dbReference>
<dbReference type="Pfam" id="PF17200">
    <property type="entry name" value="sCache_2"/>
    <property type="match status" value="1"/>
</dbReference>